<evidence type="ECO:0000256" key="1">
    <source>
        <dbReference type="ARBA" id="ARBA00022679"/>
    </source>
</evidence>
<dbReference type="CDD" id="cd04301">
    <property type="entry name" value="NAT_SF"/>
    <property type="match status" value="1"/>
</dbReference>
<dbReference type="InterPro" id="IPR050832">
    <property type="entry name" value="Bact_Acetyltransf"/>
</dbReference>
<protein>
    <submittedName>
        <fullName evidence="4">GNAT family N-acetyltransferase</fullName>
    </submittedName>
</protein>
<feature type="domain" description="N-acetyltransferase" evidence="3">
    <location>
        <begin position="19"/>
        <end position="176"/>
    </location>
</feature>
<gene>
    <name evidence="4" type="ORF">WMO64_10200</name>
</gene>
<dbReference type="Pfam" id="PF00583">
    <property type="entry name" value="Acetyltransf_1"/>
    <property type="match status" value="1"/>
</dbReference>
<evidence type="ECO:0000313" key="4">
    <source>
        <dbReference type="EMBL" id="MEQ2443832.1"/>
    </source>
</evidence>
<evidence type="ECO:0000313" key="5">
    <source>
        <dbReference type="Proteomes" id="UP001464378"/>
    </source>
</evidence>
<comment type="caution">
    <text evidence="4">The sequence shown here is derived from an EMBL/GenBank/DDBJ whole genome shotgun (WGS) entry which is preliminary data.</text>
</comment>
<dbReference type="Proteomes" id="UP001464378">
    <property type="component" value="Unassembled WGS sequence"/>
</dbReference>
<name>A0ABV1E942_9FIRM</name>
<dbReference type="Gene3D" id="3.40.630.30">
    <property type="match status" value="1"/>
</dbReference>
<proteinExistence type="predicted"/>
<organism evidence="4 5">
    <name type="scientific">Pseudoflavonifractor intestinihominis</name>
    <dbReference type="NCBI Taxonomy" id="3133171"/>
    <lineage>
        <taxon>Bacteria</taxon>
        <taxon>Bacillati</taxon>
        <taxon>Bacillota</taxon>
        <taxon>Clostridia</taxon>
        <taxon>Eubacteriales</taxon>
        <taxon>Oscillospiraceae</taxon>
        <taxon>Pseudoflavonifractor</taxon>
    </lineage>
</organism>
<keyword evidence="2" id="KW-0012">Acyltransferase</keyword>
<dbReference type="EMBL" id="JBBMFK010000015">
    <property type="protein sequence ID" value="MEQ2443832.1"/>
    <property type="molecule type" value="Genomic_DNA"/>
</dbReference>
<dbReference type="SUPFAM" id="SSF55729">
    <property type="entry name" value="Acyl-CoA N-acyltransferases (Nat)"/>
    <property type="match status" value="1"/>
</dbReference>
<dbReference type="InterPro" id="IPR000182">
    <property type="entry name" value="GNAT_dom"/>
</dbReference>
<evidence type="ECO:0000256" key="2">
    <source>
        <dbReference type="ARBA" id="ARBA00023315"/>
    </source>
</evidence>
<sequence>MQKRFREVTRMKANLYEHVEFHSAEVEDAPAIAQLRKKIWSTTYRGIYPDEMIDQFDLEWHTQKDAQRIQNPDDAVYLIKREERVIGYITLHNSQPPHLLSLYLEDEFQNCGIGHKAMEFVKIHFKAQGAKRFTCQCQPDNAHAMAFYQRNGGKVVKQDLNNEESWQNSVTFQFDV</sequence>
<accession>A0ABV1E942</accession>
<dbReference type="PROSITE" id="PS51186">
    <property type="entry name" value="GNAT"/>
    <property type="match status" value="1"/>
</dbReference>
<dbReference type="InterPro" id="IPR016181">
    <property type="entry name" value="Acyl_CoA_acyltransferase"/>
</dbReference>
<keyword evidence="5" id="KW-1185">Reference proteome</keyword>
<dbReference type="RefSeq" id="WP_349231903.1">
    <property type="nucleotide sequence ID" value="NZ_JBBMFK010000015.1"/>
</dbReference>
<keyword evidence="1" id="KW-0808">Transferase</keyword>
<evidence type="ECO:0000259" key="3">
    <source>
        <dbReference type="PROSITE" id="PS51186"/>
    </source>
</evidence>
<dbReference type="PANTHER" id="PTHR43877">
    <property type="entry name" value="AMINOALKYLPHOSPHONATE N-ACETYLTRANSFERASE-RELATED-RELATED"/>
    <property type="match status" value="1"/>
</dbReference>
<reference evidence="4 5" key="1">
    <citation type="submission" date="2024-03" db="EMBL/GenBank/DDBJ databases">
        <title>Human intestinal bacterial collection.</title>
        <authorList>
            <person name="Pauvert C."/>
            <person name="Hitch T.C.A."/>
            <person name="Clavel T."/>
        </authorList>
    </citation>
    <scope>NUCLEOTIDE SEQUENCE [LARGE SCALE GENOMIC DNA]</scope>
    <source>
        <strain evidence="4 5">CLA-AP-H29</strain>
    </source>
</reference>